<dbReference type="InterPro" id="IPR027417">
    <property type="entry name" value="P-loop_NTPase"/>
</dbReference>
<evidence type="ECO:0000313" key="2">
    <source>
        <dbReference type="EMBL" id="CAG9310370.1"/>
    </source>
</evidence>
<feature type="transmembrane region" description="Helical" evidence="1">
    <location>
        <begin position="228"/>
        <end position="250"/>
    </location>
</feature>
<dbReference type="SUPFAM" id="SSF52540">
    <property type="entry name" value="P-loop containing nucleoside triphosphate hydrolases"/>
    <property type="match status" value="1"/>
</dbReference>
<sequence>MEYRQALEIILLGGKGAGKTKFKLCYDKNSKRMELPYDVVLDKAEAYVIPEDIDEKDGALVLFDLAAENSLPNTLSMLPNIPIPKILVGCNSDSEERKISAIEAKIQAEQNGCKYIEFPETDILFVINMIIGEIENHRENQRKRRCVIRLSFKSMERLQSMAMIMALVSGFFGLAVMACGATLVITTENTSYRWLTNSFLTSGTLTFVMSFVGFYGSKKSGIKEYLKLYSALLIINAIYKLVILLLYLFACNLSKSEDEASIDSVTLVLVLSIASELITSIIIFVEKYAIVEIQSAPVIKDEKRSFNIFNR</sequence>
<dbReference type="Proteomes" id="UP001162131">
    <property type="component" value="Unassembled WGS sequence"/>
</dbReference>
<keyword evidence="1" id="KW-0472">Membrane</keyword>
<keyword evidence="1" id="KW-0812">Transmembrane</keyword>
<reference evidence="2" key="1">
    <citation type="submission" date="2021-09" db="EMBL/GenBank/DDBJ databases">
        <authorList>
            <consortium name="AG Swart"/>
            <person name="Singh M."/>
            <person name="Singh A."/>
            <person name="Seah K."/>
            <person name="Emmerich C."/>
        </authorList>
    </citation>
    <scope>NUCLEOTIDE SEQUENCE</scope>
    <source>
        <strain evidence="2">ATCC30299</strain>
    </source>
</reference>
<protein>
    <submittedName>
        <fullName evidence="2">Uncharacterized protein</fullName>
    </submittedName>
</protein>
<comment type="caution">
    <text evidence="2">The sequence shown here is derived from an EMBL/GenBank/DDBJ whole genome shotgun (WGS) entry which is preliminary data.</text>
</comment>
<keyword evidence="1" id="KW-1133">Transmembrane helix</keyword>
<gene>
    <name evidence="2" type="ORF">BSTOLATCC_MIC1221</name>
</gene>
<feature type="transmembrane region" description="Helical" evidence="1">
    <location>
        <begin position="262"/>
        <end position="285"/>
    </location>
</feature>
<evidence type="ECO:0000256" key="1">
    <source>
        <dbReference type="SAM" id="Phobius"/>
    </source>
</evidence>
<proteinExistence type="predicted"/>
<evidence type="ECO:0000313" key="3">
    <source>
        <dbReference type="Proteomes" id="UP001162131"/>
    </source>
</evidence>
<organism evidence="2 3">
    <name type="scientific">Blepharisma stoltei</name>
    <dbReference type="NCBI Taxonomy" id="1481888"/>
    <lineage>
        <taxon>Eukaryota</taxon>
        <taxon>Sar</taxon>
        <taxon>Alveolata</taxon>
        <taxon>Ciliophora</taxon>
        <taxon>Postciliodesmatophora</taxon>
        <taxon>Heterotrichea</taxon>
        <taxon>Heterotrichida</taxon>
        <taxon>Blepharismidae</taxon>
        <taxon>Blepharisma</taxon>
    </lineage>
</organism>
<dbReference type="AlphaFoldDB" id="A0AAU9I8U3"/>
<accession>A0AAU9I8U3</accession>
<dbReference type="Gene3D" id="3.40.50.300">
    <property type="entry name" value="P-loop containing nucleotide triphosphate hydrolases"/>
    <property type="match status" value="1"/>
</dbReference>
<feature type="transmembrane region" description="Helical" evidence="1">
    <location>
        <begin position="198"/>
        <end position="216"/>
    </location>
</feature>
<feature type="transmembrane region" description="Helical" evidence="1">
    <location>
        <begin position="162"/>
        <end position="186"/>
    </location>
</feature>
<dbReference type="EMBL" id="CAJZBQ010000002">
    <property type="protein sequence ID" value="CAG9310370.1"/>
    <property type="molecule type" value="Genomic_DNA"/>
</dbReference>
<name>A0AAU9I8U3_9CILI</name>
<keyword evidence="3" id="KW-1185">Reference proteome</keyword>